<protein>
    <submittedName>
        <fullName evidence="2">Uncharacterized protein</fullName>
    </submittedName>
</protein>
<feature type="compositionally biased region" description="Basic and acidic residues" evidence="1">
    <location>
        <begin position="147"/>
        <end position="157"/>
    </location>
</feature>
<feature type="compositionally biased region" description="Basic residues" evidence="1">
    <location>
        <begin position="81"/>
        <end position="92"/>
    </location>
</feature>
<dbReference type="AlphaFoldDB" id="A0A2T2NPG9"/>
<feature type="region of interest" description="Disordered" evidence="1">
    <location>
        <begin position="80"/>
        <end position="99"/>
    </location>
</feature>
<keyword evidence="3" id="KW-1185">Reference proteome</keyword>
<feature type="compositionally biased region" description="Low complexity" evidence="1">
    <location>
        <begin position="381"/>
        <end position="393"/>
    </location>
</feature>
<dbReference type="Proteomes" id="UP000240883">
    <property type="component" value="Unassembled WGS sequence"/>
</dbReference>
<proteinExistence type="predicted"/>
<dbReference type="OrthoDB" id="3793790at2759"/>
<evidence type="ECO:0000256" key="1">
    <source>
        <dbReference type="SAM" id="MobiDB-lite"/>
    </source>
</evidence>
<sequence>MDFSGKKKARQTNILDANAAMALSQQQHRQQQGKKQRGKKTAGNQHPRVKSAGPENATHNQANQVPPADIAHQADGVKVRLAGKKGNRRKHARTAEELSHRNNKKDLLSIVLEYGGDAKVAELADHPKKDIAAWIASVETATLGPRPKNDAVTKDQNRQGYLQGSRDHHVQRARVDAAQPANIAHVPMVPRTMISRANVKRPPPSDLQGKAKRIKLSETTPDREYITDSEHHTYPTTTEHPKQLSVHKTIRNTTKHNSRPLKFSSNKFFNKKKPNMMDQLEQNGNILNKISSKLDGQQPNKSDASIEELFNFEAFNPSTMAKHPAIDALGLDPASYLTSSKVFDLENQRVVVTASSLTAVHFTLIPHNTSSSSLDTSAMDTSSTLNSSKTSKNMPFLKPGQHGWDYELHRWGFHGDPDLESGRGHQIEPQDQARLDRDPSFKAEFDKKYPGTLANQWPCGCQMPFHDSDSEEE</sequence>
<dbReference type="EMBL" id="KZ678135">
    <property type="protein sequence ID" value="PSN67342.1"/>
    <property type="molecule type" value="Genomic_DNA"/>
</dbReference>
<accession>A0A2T2NPG9</accession>
<organism evidence="2 3">
    <name type="scientific">Corynespora cassiicola Philippines</name>
    <dbReference type="NCBI Taxonomy" id="1448308"/>
    <lineage>
        <taxon>Eukaryota</taxon>
        <taxon>Fungi</taxon>
        <taxon>Dikarya</taxon>
        <taxon>Ascomycota</taxon>
        <taxon>Pezizomycotina</taxon>
        <taxon>Dothideomycetes</taxon>
        <taxon>Pleosporomycetidae</taxon>
        <taxon>Pleosporales</taxon>
        <taxon>Corynesporascaceae</taxon>
        <taxon>Corynespora</taxon>
    </lineage>
</organism>
<feature type="region of interest" description="Disordered" evidence="1">
    <location>
        <begin position="1"/>
        <end position="71"/>
    </location>
</feature>
<feature type="region of interest" description="Disordered" evidence="1">
    <location>
        <begin position="417"/>
        <end position="438"/>
    </location>
</feature>
<feature type="compositionally biased region" description="Polar residues" evidence="1">
    <location>
        <begin position="370"/>
        <end position="380"/>
    </location>
</feature>
<reference evidence="2 3" key="1">
    <citation type="journal article" date="2018" name="Front. Microbiol.">
        <title>Genome-Wide Analysis of Corynespora cassiicola Leaf Fall Disease Putative Effectors.</title>
        <authorList>
            <person name="Lopez D."/>
            <person name="Ribeiro S."/>
            <person name="Label P."/>
            <person name="Fumanal B."/>
            <person name="Venisse J.S."/>
            <person name="Kohler A."/>
            <person name="de Oliveira R.R."/>
            <person name="Labutti K."/>
            <person name="Lipzen A."/>
            <person name="Lail K."/>
            <person name="Bauer D."/>
            <person name="Ohm R.A."/>
            <person name="Barry K.W."/>
            <person name="Spatafora J."/>
            <person name="Grigoriev I.V."/>
            <person name="Martin F.M."/>
            <person name="Pujade-Renaud V."/>
        </authorList>
    </citation>
    <scope>NUCLEOTIDE SEQUENCE [LARGE SCALE GENOMIC DNA]</scope>
    <source>
        <strain evidence="2 3">Philippines</strain>
    </source>
</reference>
<name>A0A2T2NPG9_CORCC</name>
<evidence type="ECO:0000313" key="2">
    <source>
        <dbReference type="EMBL" id="PSN67342.1"/>
    </source>
</evidence>
<gene>
    <name evidence="2" type="ORF">BS50DRAFT_634722</name>
</gene>
<feature type="region of interest" description="Disordered" evidence="1">
    <location>
        <begin position="370"/>
        <end position="396"/>
    </location>
</feature>
<feature type="compositionally biased region" description="Basic residues" evidence="1">
    <location>
        <begin position="1"/>
        <end position="10"/>
    </location>
</feature>
<feature type="region of interest" description="Disordered" evidence="1">
    <location>
        <begin position="143"/>
        <end position="171"/>
    </location>
</feature>
<feature type="compositionally biased region" description="Basic residues" evidence="1">
    <location>
        <begin position="31"/>
        <end position="40"/>
    </location>
</feature>
<evidence type="ECO:0000313" key="3">
    <source>
        <dbReference type="Proteomes" id="UP000240883"/>
    </source>
</evidence>